<dbReference type="InterPro" id="IPR022567">
    <property type="entry name" value="DUF3459"/>
</dbReference>
<dbReference type="InterPro" id="IPR045857">
    <property type="entry name" value="O16G_dom_2"/>
</dbReference>
<evidence type="ECO:0000259" key="2">
    <source>
        <dbReference type="SMART" id="SM00642"/>
    </source>
</evidence>
<gene>
    <name evidence="3" type="ORF">ACFOUW_34075</name>
</gene>
<feature type="domain" description="Glycosyl hydrolase family 13 catalytic" evidence="2">
    <location>
        <begin position="15"/>
        <end position="422"/>
    </location>
</feature>
<dbReference type="GO" id="GO:0016798">
    <property type="term" value="F:hydrolase activity, acting on glycosyl bonds"/>
    <property type="evidence" value="ECO:0007669"/>
    <property type="project" value="UniProtKB-KW"/>
</dbReference>
<dbReference type="PANTHER" id="PTHR10357:SF179">
    <property type="entry name" value="NEUTRAL AND BASIC AMINO ACID TRANSPORT PROTEIN RBAT"/>
    <property type="match status" value="1"/>
</dbReference>
<dbReference type="Proteomes" id="UP001595699">
    <property type="component" value="Unassembled WGS sequence"/>
</dbReference>
<dbReference type="RefSeq" id="WP_205121165.1">
    <property type="nucleotide sequence ID" value="NZ_JAFBCM010000001.1"/>
</dbReference>
<dbReference type="CDD" id="cd11332">
    <property type="entry name" value="AmyAc_OligoGlu_TS"/>
    <property type="match status" value="1"/>
</dbReference>
<dbReference type="EMBL" id="JBHRZH010000043">
    <property type="protein sequence ID" value="MFC3765905.1"/>
    <property type="molecule type" value="Genomic_DNA"/>
</dbReference>
<comment type="similarity">
    <text evidence="1">Belongs to the glycosyl hydrolase 13 family.</text>
</comment>
<dbReference type="Gene3D" id="3.20.20.80">
    <property type="entry name" value="Glycosidases"/>
    <property type="match status" value="1"/>
</dbReference>
<reference evidence="4" key="1">
    <citation type="journal article" date="2019" name="Int. J. Syst. Evol. Microbiol.">
        <title>The Global Catalogue of Microorganisms (GCM) 10K type strain sequencing project: providing services to taxonomists for standard genome sequencing and annotation.</title>
        <authorList>
            <consortium name="The Broad Institute Genomics Platform"/>
            <consortium name="The Broad Institute Genome Sequencing Center for Infectious Disease"/>
            <person name="Wu L."/>
            <person name="Ma J."/>
        </authorList>
    </citation>
    <scope>NUCLEOTIDE SEQUENCE [LARGE SCALE GENOMIC DNA]</scope>
    <source>
        <strain evidence="4">CGMCC 4.7241</strain>
    </source>
</reference>
<dbReference type="Pfam" id="PF11941">
    <property type="entry name" value="DUF3459"/>
    <property type="match status" value="1"/>
</dbReference>
<comment type="caution">
    <text evidence="3">The sequence shown here is derived from an EMBL/GenBank/DDBJ whole genome shotgun (WGS) entry which is preliminary data.</text>
</comment>
<dbReference type="EC" id="3.2.1.-" evidence="3"/>
<keyword evidence="4" id="KW-1185">Reference proteome</keyword>
<keyword evidence="3" id="KW-0378">Hydrolase</keyword>
<dbReference type="SMART" id="SM00642">
    <property type="entry name" value="Aamy"/>
    <property type="match status" value="1"/>
</dbReference>
<dbReference type="PANTHER" id="PTHR10357">
    <property type="entry name" value="ALPHA-AMYLASE FAMILY MEMBER"/>
    <property type="match status" value="1"/>
</dbReference>
<organism evidence="3 4">
    <name type="scientific">Tenggerimyces flavus</name>
    <dbReference type="NCBI Taxonomy" id="1708749"/>
    <lineage>
        <taxon>Bacteria</taxon>
        <taxon>Bacillati</taxon>
        <taxon>Actinomycetota</taxon>
        <taxon>Actinomycetes</taxon>
        <taxon>Propionibacteriales</taxon>
        <taxon>Nocardioidaceae</taxon>
        <taxon>Tenggerimyces</taxon>
    </lineage>
</organism>
<accession>A0ABV7YKN4</accession>
<name>A0ABV7YKN4_9ACTN</name>
<sequence>MTYDPNWWRAAVIYQIYIRSFADGNGDGIGDIAGIRSRLPYLRDLGVDAIWITPWYPSPMADGGYDVADYRDIAPEFGTLDNASALLSEAHEHGLKVILDIVPNHTSDEHEWFRAALEAGPGDPERERYWFRDGRGPDGALPPNDWFSVFGGAAWTRLLDEEGVPEQWYLHLFAPEQPDLKWTNDEVRTEFEDILRFWFDRGVDGFRIDVAHGLMKHAALPDLGLSMEEMLSAPPADHPAWDRPQVHEIYREWRKVADSYEEPRVFVAEAWVHTGSDRLAAYLRPDELHQAFNFDFLRCYWDAGQLRTSIDHSLETLAEVGAPTSWVMSNHDIYRHVTRFGRPPMPGILDRSFYETVPVDVALGTRRARAAALLMLGLPGSAYVYQGEELGLPEVTDLPEDTLQDPIWERSGNTVRGRDGCRVPLPWSGTSPPFGFGDGAAPWLPQPAGWSALTASAQVEATDSMLSLYRDALRIRREELAGLPETLSWNTDAPDSVLSFNRGDAVRVVVNLGETSVALPQHVSVLLASGPLPHATLPPDTAAWLRVR</sequence>
<protein>
    <submittedName>
        <fullName evidence="3">Glycoside hydrolase family 13 protein</fullName>
        <ecNumber evidence="3">3.2.1.-</ecNumber>
    </submittedName>
</protein>
<dbReference type="SUPFAM" id="SSF51445">
    <property type="entry name" value="(Trans)glycosidases"/>
    <property type="match status" value="1"/>
</dbReference>
<dbReference type="Pfam" id="PF00128">
    <property type="entry name" value="Alpha-amylase"/>
    <property type="match status" value="1"/>
</dbReference>
<dbReference type="InterPro" id="IPR017853">
    <property type="entry name" value="GH"/>
</dbReference>
<evidence type="ECO:0000313" key="4">
    <source>
        <dbReference type="Proteomes" id="UP001595699"/>
    </source>
</evidence>
<evidence type="ECO:0000313" key="3">
    <source>
        <dbReference type="EMBL" id="MFC3765905.1"/>
    </source>
</evidence>
<evidence type="ECO:0000256" key="1">
    <source>
        <dbReference type="ARBA" id="ARBA00008061"/>
    </source>
</evidence>
<dbReference type="Gene3D" id="3.90.400.10">
    <property type="entry name" value="Oligo-1,6-glucosidase, Domain 2"/>
    <property type="match status" value="1"/>
</dbReference>
<proteinExistence type="inferred from homology"/>
<keyword evidence="3" id="KW-0326">Glycosidase</keyword>
<dbReference type="InterPro" id="IPR006047">
    <property type="entry name" value="GH13_cat_dom"/>
</dbReference>